<keyword evidence="2" id="KW-1185">Reference proteome</keyword>
<sequence>MACSTFLSSSDAGVPTSDHDQATFFLSRKSSRMMKEVSHVCPWWQHGRCHERARAIEPLELVGVAECTARRLVEEVGLLAGGAVPDADATYS</sequence>
<reference evidence="2" key="1">
    <citation type="submission" date="2013-06" db="EMBL/GenBank/DDBJ databases">
        <authorList>
            <person name="Zhao Q."/>
        </authorList>
    </citation>
    <scope>NUCLEOTIDE SEQUENCE</scope>
    <source>
        <strain evidence="2">cv. W1943</strain>
    </source>
</reference>
<organism evidence="1 2">
    <name type="scientific">Oryza rufipogon</name>
    <name type="common">Brownbeard rice</name>
    <name type="synonym">Asian wild rice</name>
    <dbReference type="NCBI Taxonomy" id="4529"/>
    <lineage>
        <taxon>Eukaryota</taxon>
        <taxon>Viridiplantae</taxon>
        <taxon>Streptophyta</taxon>
        <taxon>Embryophyta</taxon>
        <taxon>Tracheophyta</taxon>
        <taxon>Spermatophyta</taxon>
        <taxon>Magnoliopsida</taxon>
        <taxon>Liliopsida</taxon>
        <taxon>Poales</taxon>
        <taxon>Poaceae</taxon>
        <taxon>BOP clade</taxon>
        <taxon>Oryzoideae</taxon>
        <taxon>Oryzeae</taxon>
        <taxon>Oryzinae</taxon>
        <taxon>Oryza</taxon>
    </lineage>
</organism>
<evidence type="ECO:0000313" key="2">
    <source>
        <dbReference type="Proteomes" id="UP000008022"/>
    </source>
</evidence>
<dbReference type="Gramene" id="ORUFI09G02950.1">
    <property type="protein sequence ID" value="ORUFI09G02950.1"/>
    <property type="gene ID" value="ORUFI09G02950"/>
</dbReference>
<dbReference type="HOGENOM" id="CLU_2417146_0_0_1"/>
<dbReference type="AlphaFoldDB" id="A0A0E0QNQ2"/>
<dbReference type="EnsemblPlants" id="ORUFI09G02950.1">
    <property type="protein sequence ID" value="ORUFI09G02950.1"/>
    <property type="gene ID" value="ORUFI09G02950"/>
</dbReference>
<proteinExistence type="predicted"/>
<protein>
    <submittedName>
        <fullName evidence="1">Uncharacterized protein</fullName>
    </submittedName>
</protein>
<name>A0A0E0QNQ2_ORYRU</name>
<accession>A0A0E0QNQ2</accession>
<dbReference type="Proteomes" id="UP000008022">
    <property type="component" value="Unassembled WGS sequence"/>
</dbReference>
<evidence type="ECO:0000313" key="1">
    <source>
        <dbReference type="EnsemblPlants" id="ORUFI09G02950.1"/>
    </source>
</evidence>
<reference evidence="1" key="2">
    <citation type="submission" date="2015-06" db="UniProtKB">
        <authorList>
            <consortium name="EnsemblPlants"/>
        </authorList>
    </citation>
    <scope>IDENTIFICATION</scope>
</reference>